<accession>A0ABT3GRX3</accession>
<gene>
    <name evidence="1" type="ORF">OKA05_27095</name>
</gene>
<protein>
    <submittedName>
        <fullName evidence="1">Uncharacterized protein</fullName>
    </submittedName>
</protein>
<name>A0ABT3GRX3_9BACT</name>
<evidence type="ECO:0000313" key="2">
    <source>
        <dbReference type="Proteomes" id="UP001320876"/>
    </source>
</evidence>
<keyword evidence="2" id="KW-1185">Reference proteome</keyword>
<dbReference type="RefSeq" id="WP_264490358.1">
    <property type="nucleotide sequence ID" value="NZ_JAPDDT010000023.1"/>
</dbReference>
<evidence type="ECO:0000313" key="1">
    <source>
        <dbReference type="EMBL" id="MCW1926250.1"/>
    </source>
</evidence>
<proteinExistence type="predicted"/>
<dbReference type="Proteomes" id="UP001320876">
    <property type="component" value="Unassembled WGS sequence"/>
</dbReference>
<sequence>MDCTDIQKQQIEVLLGYVFHELQLRCSQRNLKAIAALAYACHNLPSAYRNPHFDLDYFRQWFGRFHDDHGFMYDYLSMLDAIRDGAAITGELAIGKWGEGLDAWPIPEPPALTE</sequence>
<dbReference type="EMBL" id="JAPDDT010000023">
    <property type="protein sequence ID" value="MCW1926250.1"/>
    <property type="molecule type" value="Genomic_DNA"/>
</dbReference>
<reference evidence="1 2" key="1">
    <citation type="submission" date="2022-10" db="EMBL/GenBank/DDBJ databases">
        <title>Luteolibacter arcticus strain CCTCC AB 2014275, whole genome shotgun sequencing project.</title>
        <authorList>
            <person name="Zhao G."/>
            <person name="Shen L."/>
        </authorList>
    </citation>
    <scope>NUCLEOTIDE SEQUENCE [LARGE SCALE GENOMIC DNA]</scope>
    <source>
        <strain evidence="1 2">CCTCC AB 2014275</strain>
    </source>
</reference>
<organism evidence="1 2">
    <name type="scientific">Luteolibacter arcticus</name>
    <dbReference type="NCBI Taxonomy" id="1581411"/>
    <lineage>
        <taxon>Bacteria</taxon>
        <taxon>Pseudomonadati</taxon>
        <taxon>Verrucomicrobiota</taxon>
        <taxon>Verrucomicrobiia</taxon>
        <taxon>Verrucomicrobiales</taxon>
        <taxon>Verrucomicrobiaceae</taxon>
        <taxon>Luteolibacter</taxon>
    </lineage>
</organism>
<comment type="caution">
    <text evidence="1">The sequence shown here is derived from an EMBL/GenBank/DDBJ whole genome shotgun (WGS) entry which is preliminary data.</text>
</comment>